<dbReference type="Pfam" id="PF02463">
    <property type="entry name" value="SMC_N"/>
    <property type="match status" value="1"/>
</dbReference>
<dbReference type="GO" id="GO:0043590">
    <property type="term" value="C:bacterial nucleoid"/>
    <property type="evidence" value="ECO:0007669"/>
    <property type="project" value="TreeGrafter"/>
</dbReference>
<dbReference type="EMBL" id="RQZF01000001">
    <property type="protein sequence ID" value="RRC96112.1"/>
    <property type="molecule type" value="Genomic_DNA"/>
</dbReference>
<keyword evidence="5 9" id="KW-0227">DNA damage</keyword>
<dbReference type="GO" id="GO:0006310">
    <property type="term" value="P:DNA recombination"/>
    <property type="evidence" value="ECO:0007669"/>
    <property type="project" value="InterPro"/>
</dbReference>
<evidence type="ECO:0000256" key="6">
    <source>
        <dbReference type="ARBA" id="ARBA00022840"/>
    </source>
</evidence>
<dbReference type="Proteomes" id="UP000280444">
    <property type="component" value="Unassembled WGS sequence"/>
</dbReference>
<dbReference type="NCBIfam" id="TIGR00634">
    <property type="entry name" value="recN"/>
    <property type="match status" value="1"/>
</dbReference>
<dbReference type="PANTHER" id="PTHR11059">
    <property type="entry name" value="DNA REPAIR PROTEIN RECN"/>
    <property type="match status" value="1"/>
</dbReference>
<dbReference type="GO" id="GO:0009432">
    <property type="term" value="P:SOS response"/>
    <property type="evidence" value="ECO:0007669"/>
    <property type="project" value="TreeGrafter"/>
</dbReference>
<dbReference type="Gene3D" id="3.40.50.300">
    <property type="entry name" value="P-loop containing nucleotide triphosphate hydrolases"/>
    <property type="match status" value="2"/>
</dbReference>
<comment type="similarity">
    <text evidence="2 9">Belongs to the RecN family.</text>
</comment>
<evidence type="ECO:0000256" key="7">
    <source>
        <dbReference type="ARBA" id="ARBA00023204"/>
    </source>
</evidence>
<reference evidence="11 12" key="1">
    <citation type="submission" date="2018-11" db="EMBL/GenBank/DDBJ databases">
        <title>Genomes From Bacteria Associated with the Canine Oral Cavity: a Test Case for Automated Genome-Based Taxonomic Assignment.</title>
        <authorList>
            <person name="Coil D.A."/>
            <person name="Jospin G."/>
            <person name="Darling A.E."/>
            <person name="Wallis C."/>
            <person name="Davis I.J."/>
            <person name="Harris S."/>
            <person name="Eisen J.A."/>
            <person name="Holcombe L.J."/>
            <person name="O'Flynn C."/>
        </authorList>
    </citation>
    <scope>NUCLEOTIDE SEQUENCE [LARGE SCALE GENOMIC DNA]</scope>
    <source>
        <strain evidence="11 12">OH770</strain>
    </source>
</reference>
<keyword evidence="7 9" id="KW-0234">DNA repair</keyword>
<dbReference type="SUPFAM" id="SSF52540">
    <property type="entry name" value="P-loop containing nucleoside triphosphate hydrolases"/>
    <property type="match status" value="1"/>
</dbReference>
<dbReference type="OrthoDB" id="9806954at2"/>
<dbReference type="AlphaFoldDB" id="A0A3P1SIH0"/>
<feature type="domain" description="RecF/RecN/SMC N-terminal" evidence="10">
    <location>
        <begin position="2"/>
        <end position="507"/>
    </location>
</feature>
<evidence type="ECO:0000256" key="8">
    <source>
        <dbReference type="ARBA" id="ARBA00033408"/>
    </source>
</evidence>
<dbReference type="InterPro" id="IPR027417">
    <property type="entry name" value="P-loop_NTPase"/>
</dbReference>
<gene>
    <name evidence="11" type="primary">recN</name>
    <name evidence="11" type="ORF">EII11_00060</name>
</gene>
<dbReference type="RefSeq" id="WP_124867369.1">
    <property type="nucleotide sequence ID" value="NZ_RQZF01000001.1"/>
</dbReference>
<evidence type="ECO:0000256" key="2">
    <source>
        <dbReference type="ARBA" id="ARBA00009441"/>
    </source>
</evidence>
<accession>A0A3P1SIH0</accession>
<proteinExistence type="inferred from homology"/>
<organism evidence="11 12">
    <name type="scientific">Schaalia canis</name>
    <dbReference type="NCBI Taxonomy" id="100469"/>
    <lineage>
        <taxon>Bacteria</taxon>
        <taxon>Bacillati</taxon>
        <taxon>Actinomycetota</taxon>
        <taxon>Actinomycetes</taxon>
        <taxon>Actinomycetales</taxon>
        <taxon>Actinomycetaceae</taxon>
        <taxon>Schaalia</taxon>
    </lineage>
</organism>
<dbReference type="InterPro" id="IPR003395">
    <property type="entry name" value="RecF/RecN/SMC_N"/>
</dbReference>
<comment type="function">
    <text evidence="1 9">May be involved in recombinational repair of damaged DNA.</text>
</comment>
<dbReference type="PIRSF" id="PIRSF003128">
    <property type="entry name" value="RecN"/>
    <property type="match status" value="1"/>
</dbReference>
<dbReference type="GO" id="GO:0006281">
    <property type="term" value="P:DNA repair"/>
    <property type="evidence" value="ECO:0007669"/>
    <property type="project" value="UniProtKB-KW"/>
</dbReference>
<dbReference type="InterPro" id="IPR004604">
    <property type="entry name" value="DNA_recomb/repair_RecN"/>
</dbReference>
<keyword evidence="6" id="KW-0067">ATP-binding</keyword>
<keyword evidence="4" id="KW-0547">Nucleotide-binding</keyword>
<evidence type="ECO:0000256" key="3">
    <source>
        <dbReference type="ARBA" id="ARBA00021315"/>
    </source>
</evidence>
<sequence>MIHSITISALGVIEATDVEFGPGLTVLTGETGAGKTMVLTSVNLLLGRRADPGLVRAGHNAATVDGIFSLTPALAKRAEELGAQTDDDEIIVSRTVAAQGRSRAHLGGRPVPAAVLAELADQLVTIHGQADQLELRGTSAQRETLDAHGGAPHASLLAAYNEAWARAVAAKRAFDEALNSHEDRSAEIESLRGAITAIAELNVQAGEEDELRAETERLTNIEDLRQYIGKSHAMLTAGESSSTALDLARQSLEELRHATRFDPSLDTFYERLNSLCLELDAFADDLGHYLRGLEADPVRLAALHDRRAALRELLRGRASDTAELLDWYEKAQQRLDLLENSRQTPEECQRILEEAKEEVLRIGAELTAARQRHATSLSEAVTTELRALAMPNARFIIELTPRKPSPHGCEDVTFLLQAHPSMQARPLGQGASGGELSRIMLALEVVLGQGSTSPTYIFDEVDAGIGGRTATEVGRRLAKLARHKQVIVVTHLPQVAAFAAQHLVVNKEGASTTVHAVNGNERVDELARMMGADEGSDVARRHAQELLESASMEES</sequence>
<comment type="caution">
    <text evidence="11">The sequence shown here is derived from an EMBL/GenBank/DDBJ whole genome shotgun (WGS) entry which is preliminary data.</text>
</comment>
<evidence type="ECO:0000256" key="1">
    <source>
        <dbReference type="ARBA" id="ARBA00003618"/>
    </source>
</evidence>
<dbReference type="PANTHER" id="PTHR11059:SF0">
    <property type="entry name" value="DNA REPAIR PROTEIN RECN"/>
    <property type="match status" value="1"/>
</dbReference>
<evidence type="ECO:0000313" key="11">
    <source>
        <dbReference type="EMBL" id="RRC96112.1"/>
    </source>
</evidence>
<evidence type="ECO:0000256" key="5">
    <source>
        <dbReference type="ARBA" id="ARBA00022763"/>
    </source>
</evidence>
<evidence type="ECO:0000256" key="9">
    <source>
        <dbReference type="PIRNR" id="PIRNR003128"/>
    </source>
</evidence>
<name>A0A3P1SIH0_9ACTO</name>
<protein>
    <recommendedName>
        <fullName evidence="3 9">DNA repair protein RecN</fullName>
    </recommendedName>
    <alternativeName>
        <fullName evidence="8 9">Recombination protein N</fullName>
    </alternativeName>
</protein>
<evidence type="ECO:0000256" key="4">
    <source>
        <dbReference type="ARBA" id="ARBA00022741"/>
    </source>
</evidence>
<evidence type="ECO:0000259" key="10">
    <source>
        <dbReference type="Pfam" id="PF02463"/>
    </source>
</evidence>
<dbReference type="GO" id="GO:0005524">
    <property type="term" value="F:ATP binding"/>
    <property type="evidence" value="ECO:0007669"/>
    <property type="project" value="UniProtKB-KW"/>
</dbReference>
<keyword evidence="12" id="KW-1185">Reference proteome</keyword>
<evidence type="ECO:0000313" key="12">
    <source>
        <dbReference type="Proteomes" id="UP000280444"/>
    </source>
</evidence>
<dbReference type="CDD" id="cd03241">
    <property type="entry name" value="ABC_RecN"/>
    <property type="match status" value="1"/>
</dbReference>